<keyword evidence="1" id="KW-0732">Signal</keyword>
<dbReference type="EMBL" id="JAVRQU010000005">
    <property type="protein sequence ID" value="KAK5703004.1"/>
    <property type="molecule type" value="Genomic_DNA"/>
</dbReference>
<dbReference type="InterPro" id="IPR029058">
    <property type="entry name" value="AB_hydrolase_fold"/>
</dbReference>
<sequence>MLGSRILTLITQYSAGLRQAVGFSKGDVDANVQPIYQFSEEWQVLGPFQIGTREAIWGADPLELHGGFRALEYDDKATFKSSLAFNATVRWATVQAKLSDPRQTQQASADLSIGFPDIDWRSLQVVYGWPALQWQGWARGEIFVQQGVGEISLALNLEHILEFWVDCKHYFGGDFYGYGNAATTLHLQPGRHRIDVRLVRDVRRDGASSDPNVDVRLRMQGQGALVQAVLPESNGGYNPYTGVLISDIVGDANGPFASPYASVTLRNDAQLDAHVYGIEANHNQCQVESIEPLPSILVAGQTRPFTFRIACVPPAVGHSPLRITFKYHLGDGQLTRAVYAYALPPVRDLHAPQKVTHRHPSGIISYAVLRPPSQHAHCERGSNTSAPVLLALHGAGLEADGDLVRHALDDLPDVCAWTLFPTGVTPWSSDDWHTWGFADVEAAIAAIPRWIEQVGWEGPGVDVDRWVVMGHSNGGQGVWYALTHRPDKIIAAAALSAYSSIQNYVPPTFWRTADPGKFGLVQSAMNSYRHELLLENVKGIPILQQHGADDDNVPPYHSRLLSQMIEQAGAESDYFELPGKPHWWDGAMSTDRVKHFLRWHLNTGGPALENAPVNLRKFTVVSSGQDTMTKHGVEILQLANPGQLGKIHVEFDPLTQACLISDSNMRSFRIPPWFQDCSFIEIRGQRISVSERTGSILVKQSDGTWADGNAMPGLPPRQGAQLGAMDAILRSRGEFVITHLSQAAQHTALQISRNLYQYFRADTKVTDRYEDAKAANGSTLITLAIGTDLPSTTDSAINVFHNRLEVFDKDLQMIHAYPTRDHLAAIWVQPRPDERLELVVWGADEEGLDIAARLVPLLSGTGQPDFIVADKTMLWKGVEGTLALGYFDAWWKVSRNAYFT</sequence>
<proteinExistence type="predicted"/>
<dbReference type="GO" id="GO:0006508">
    <property type="term" value="P:proteolysis"/>
    <property type="evidence" value="ECO:0007669"/>
    <property type="project" value="InterPro"/>
</dbReference>
<dbReference type="PANTHER" id="PTHR43037:SF4">
    <property type="entry name" value="PEPTIDASE S9 PROLYL OLIGOPEPTIDASE CATALYTIC DOMAIN-CONTAINING PROTEIN"/>
    <property type="match status" value="1"/>
</dbReference>
<protein>
    <recommendedName>
        <fullName evidence="2">Peptidase S9 prolyl oligopeptidase catalytic domain-containing protein</fullName>
    </recommendedName>
</protein>
<dbReference type="Proteomes" id="UP001310594">
    <property type="component" value="Unassembled WGS sequence"/>
</dbReference>
<accession>A0AAN8A3A8</accession>
<evidence type="ECO:0000313" key="3">
    <source>
        <dbReference type="EMBL" id="KAK5703004.1"/>
    </source>
</evidence>
<dbReference type="Gene3D" id="3.40.50.1820">
    <property type="entry name" value="alpha/beta hydrolase"/>
    <property type="match status" value="1"/>
</dbReference>
<dbReference type="InterPro" id="IPR001375">
    <property type="entry name" value="Peptidase_S9_cat"/>
</dbReference>
<evidence type="ECO:0000259" key="2">
    <source>
        <dbReference type="Pfam" id="PF00326"/>
    </source>
</evidence>
<dbReference type="SUPFAM" id="SSF53474">
    <property type="entry name" value="alpha/beta-Hydrolases"/>
    <property type="match status" value="1"/>
</dbReference>
<evidence type="ECO:0000313" key="4">
    <source>
        <dbReference type="Proteomes" id="UP001310594"/>
    </source>
</evidence>
<evidence type="ECO:0000256" key="1">
    <source>
        <dbReference type="ARBA" id="ARBA00022729"/>
    </source>
</evidence>
<feature type="domain" description="Peptidase S9 prolyl oligopeptidase catalytic" evidence="2">
    <location>
        <begin position="435"/>
        <end position="602"/>
    </location>
</feature>
<organism evidence="3 4">
    <name type="scientific">Elasticomyces elasticus</name>
    <dbReference type="NCBI Taxonomy" id="574655"/>
    <lineage>
        <taxon>Eukaryota</taxon>
        <taxon>Fungi</taxon>
        <taxon>Dikarya</taxon>
        <taxon>Ascomycota</taxon>
        <taxon>Pezizomycotina</taxon>
        <taxon>Dothideomycetes</taxon>
        <taxon>Dothideomycetidae</taxon>
        <taxon>Mycosphaerellales</taxon>
        <taxon>Teratosphaeriaceae</taxon>
        <taxon>Elasticomyces</taxon>
    </lineage>
</organism>
<dbReference type="PANTHER" id="PTHR43037">
    <property type="entry name" value="UNNAMED PRODUCT-RELATED"/>
    <property type="match status" value="1"/>
</dbReference>
<reference evidence="3" key="1">
    <citation type="submission" date="2023-08" db="EMBL/GenBank/DDBJ databases">
        <title>Black Yeasts Isolated from many extreme environments.</title>
        <authorList>
            <person name="Coleine C."/>
            <person name="Stajich J.E."/>
            <person name="Selbmann L."/>
        </authorList>
    </citation>
    <scope>NUCLEOTIDE SEQUENCE</scope>
    <source>
        <strain evidence="3">CCFEE 5810</strain>
    </source>
</reference>
<name>A0AAN8A3A8_9PEZI</name>
<gene>
    <name evidence="3" type="ORF">LTR97_003950</name>
</gene>
<comment type="caution">
    <text evidence="3">The sequence shown here is derived from an EMBL/GenBank/DDBJ whole genome shotgun (WGS) entry which is preliminary data.</text>
</comment>
<dbReference type="AlphaFoldDB" id="A0AAN8A3A8"/>
<dbReference type="InterPro" id="IPR050955">
    <property type="entry name" value="Plant_Biomass_Hydrol_Est"/>
</dbReference>
<dbReference type="Pfam" id="PF00326">
    <property type="entry name" value="Peptidase_S9"/>
    <property type="match status" value="1"/>
</dbReference>
<dbReference type="GO" id="GO:0008236">
    <property type="term" value="F:serine-type peptidase activity"/>
    <property type="evidence" value="ECO:0007669"/>
    <property type="project" value="InterPro"/>
</dbReference>